<organism evidence="7 8">
    <name type="scientific">Pneumocystis carinii (strain B80)</name>
    <name type="common">Rat pneumocystis pneumonia agent</name>
    <name type="synonym">Pneumocystis carinii f. sp. carinii</name>
    <dbReference type="NCBI Taxonomy" id="1408658"/>
    <lineage>
        <taxon>Eukaryota</taxon>
        <taxon>Fungi</taxon>
        <taxon>Dikarya</taxon>
        <taxon>Ascomycota</taxon>
        <taxon>Taphrinomycotina</taxon>
        <taxon>Pneumocystomycetes</taxon>
        <taxon>Pneumocystaceae</taxon>
        <taxon>Pneumocystis</taxon>
    </lineage>
</organism>
<keyword evidence="5" id="KW-0539">Nucleus</keyword>
<keyword evidence="8" id="KW-1185">Reference proteome</keyword>
<dbReference type="InterPro" id="IPR019437">
    <property type="entry name" value="TPP1/Est3"/>
</dbReference>
<dbReference type="OrthoDB" id="3538943at2759"/>
<dbReference type="EMBL" id="LFVZ01000001">
    <property type="protein sequence ID" value="KTW31611.1"/>
    <property type="molecule type" value="Genomic_DNA"/>
</dbReference>
<dbReference type="Pfam" id="PF10341">
    <property type="entry name" value="TPP1"/>
    <property type="match status" value="1"/>
</dbReference>
<evidence type="ECO:0000256" key="4">
    <source>
        <dbReference type="ARBA" id="ARBA00022895"/>
    </source>
</evidence>
<evidence type="ECO:0000259" key="6">
    <source>
        <dbReference type="Pfam" id="PF10341"/>
    </source>
</evidence>
<evidence type="ECO:0000313" key="7">
    <source>
        <dbReference type="EMBL" id="KTW31611.1"/>
    </source>
</evidence>
<dbReference type="GO" id="GO:0005697">
    <property type="term" value="C:telomerase holoenzyme complex"/>
    <property type="evidence" value="ECO:0007669"/>
    <property type="project" value="InterPro"/>
</dbReference>
<evidence type="ECO:0000256" key="5">
    <source>
        <dbReference type="ARBA" id="ARBA00023242"/>
    </source>
</evidence>
<protein>
    <recommendedName>
        <fullName evidence="6">Shelterin complex subunit TPP1/Est3 domain-containing protein</fullName>
    </recommendedName>
</protein>
<evidence type="ECO:0000256" key="2">
    <source>
        <dbReference type="ARBA" id="ARBA00004574"/>
    </source>
</evidence>
<feature type="domain" description="Shelterin complex subunit TPP1/Est3" evidence="6">
    <location>
        <begin position="31"/>
        <end position="126"/>
    </location>
</feature>
<dbReference type="GO" id="GO:0007004">
    <property type="term" value="P:telomere maintenance via telomerase"/>
    <property type="evidence" value="ECO:0007669"/>
    <property type="project" value="InterPro"/>
</dbReference>
<gene>
    <name evidence="7" type="ORF">T552_00249</name>
</gene>
<sequence>MMSGILKSWILGKLRGSLASISENPMHLGQHNRVQVVRFITYKSPVFAEVSDMESIIFCEFTEECVEAYQNEFGKRFTQIRGAYLTLKNMLLEVYEESNFKISAKLIVRQIQFLGGDGEAIVGRPVFFNEYPEIRALLYSTHVKKLIYPQTLIKEQEEVDQQSETKSSNESIETFTKNNKKRIFFSTPPSNNQGDLSKKKRKRFLHPGWRGFFEVTYQDCIISDDQRKILERDEAWYPPINMSHEIVIAKNTAHNESKDDHGDICPLNGRMIDMLSSSPGTPFSWEESPTLNQSSTSISEIKEMQNESSFFIEKERFFSDNDTLPPSSPSITS</sequence>
<accession>A0A0W4ZTA3</accession>
<dbReference type="Proteomes" id="UP000054454">
    <property type="component" value="Unassembled WGS sequence"/>
</dbReference>
<reference evidence="8" key="1">
    <citation type="journal article" date="2016" name="Nat. Commun.">
        <title>Genome analysis of three Pneumocystis species reveals adaptation mechanisms to life exclusively in mammalian hosts.</title>
        <authorList>
            <person name="Ma L."/>
            <person name="Chen Z."/>
            <person name="Huang D.W."/>
            <person name="Kutty G."/>
            <person name="Ishihara M."/>
            <person name="Wang H."/>
            <person name="Abouelleil A."/>
            <person name="Bishop L."/>
            <person name="Davey E."/>
            <person name="Deng R."/>
            <person name="Deng X."/>
            <person name="Fan L."/>
            <person name="Fantoni G."/>
            <person name="Fitzgerald M."/>
            <person name="Gogineni E."/>
            <person name="Goldberg J.M."/>
            <person name="Handley G."/>
            <person name="Hu X."/>
            <person name="Huber C."/>
            <person name="Jiao X."/>
            <person name="Jones K."/>
            <person name="Levin J.Z."/>
            <person name="Liu Y."/>
            <person name="Macdonald P."/>
            <person name="Melnikov A."/>
            <person name="Raley C."/>
            <person name="Sassi M."/>
            <person name="Sherman B.T."/>
            <person name="Song X."/>
            <person name="Sykes S."/>
            <person name="Tran B."/>
            <person name="Walsh L."/>
            <person name="Xia Y."/>
            <person name="Yang J."/>
            <person name="Young S."/>
            <person name="Zeng Q."/>
            <person name="Zheng X."/>
            <person name="Stephens R."/>
            <person name="Nusbaum C."/>
            <person name="Birren B.W."/>
            <person name="Azadi P."/>
            <person name="Lempicki R.A."/>
            <person name="Cuomo C.A."/>
            <person name="Kovacs J.A."/>
        </authorList>
    </citation>
    <scope>NUCLEOTIDE SEQUENCE [LARGE SCALE GENOMIC DNA]</scope>
    <source>
        <strain evidence="8">B80</strain>
    </source>
</reference>
<dbReference type="GO" id="GO:0000781">
    <property type="term" value="C:chromosome, telomeric region"/>
    <property type="evidence" value="ECO:0007669"/>
    <property type="project" value="UniProtKB-SubCell"/>
</dbReference>
<evidence type="ECO:0000256" key="1">
    <source>
        <dbReference type="ARBA" id="ARBA00004123"/>
    </source>
</evidence>
<dbReference type="GeneID" id="28935069"/>
<dbReference type="AlphaFoldDB" id="A0A0W4ZTA3"/>
<name>A0A0W4ZTA3_PNEC8</name>
<keyword evidence="4" id="KW-0779">Telomere</keyword>
<comment type="caution">
    <text evidence="7">The sequence shown here is derived from an EMBL/GenBank/DDBJ whole genome shotgun (WGS) entry which is preliminary data.</text>
</comment>
<proteinExistence type="predicted"/>
<keyword evidence="3" id="KW-0158">Chromosome</keyword>
<dbReference type="VEuPathDB" id="FungiDB:T552_00249"/>
<evidence type="ECO:0000313" key="8">
    <source>
        <dbReference type="Proteomes" id="UP000054454"/>
    </source>
</evidence>
<comment type="subcellular location">
    <subcellularLocation>
        <location evidence="2">Chromosome</location>
        <location evidence="2">Telomere</location>
    </subcellularLocation>
    <subcellularLocation>
        <location evidence="1">Nucleus</location>
    </subcellularLocation>
</comment>
<dbReference type="RefSeq" id="XP_018227727.1">
    <property type="nucleotide sequence ID" value="XM_018368867.1"/>
</dbReference>
<dbReference type="GO" id="GO:0042162">
    <property type="term" value="F:telomeric DNA binding"/>
    <property type="evidence" value="ECO:0007669"/>
    <property type="project" value="InterPro"/>
</dbReference>
<evidence type="ECO:0000256" key="3">
    <source>
        <dbReference type="ARBA" id="ARBA00022454"/>
    </source>
</evidence>